<protein>
    <recommendedName>
        <fullName evidence="4">Tetratricopeptide repeat protein</fullName>
    </recommendedName>
</protein>
<dbReference type="EMBL" id="HBIN01001175">
    <property type="protein sequence ID" value="CAE0430316.1"/>
    <property type="molecule type" value="Transcribed_RNA"/>
</dbReference>
<dbReference type="PANTHER" id="PTHR15544:SF0">
    <property type="entry name" value="TETRATRICOPEPTIDE REPEAT PROTEIN 33"/>
    <property type="match status" value="1"/>
</dbReference>
<gene>
    <name evidence="3" type="ORF">ASTO00021_LOCUS643</name>
</gene>
<evidence type="ECO:0000313" key="3">
    <source>
        <dbReference type="EMBL" id="CAE0430316.1"/>
    </source>
</evidence>
<proteinExistence type="predicted"/>
<dbReference type="SUPFAM" id="SSF48452">
    <property type="entry name" value="TPR-like"/>
    <property type="match status" value="1"/>
</dbReference>
<dbReference type="Gene3D" id="1.25.40.10">
    <property type="entry name" value="Tetratricopeptide repeat domain"/>
    <property type="match status" value="1"/>
</dbReference>
<feature type="coiled-coil region" evidence="1">
    <location>
        <begin position="33"/>
        <end position="60"/>
    </location>
</feature>
<dbReference type="InterPro" id="IPR052658">
    <property type="entry name" value="TPR-containing"/>
</dbReference>
<reference evidence="3" key="1">
    <citation type="submission" date="2021-01" db="EMBL/GenBank/DDBJ databases">
        <authorList>
            <person name="Corre E."/>
            <person name="Pelletier E."/>
            <person name="Niang G."/>
            <person name="Scheremetjew M."/>
            <person name="Finn R."/>
            <person name="Kale V."/>
            <person name="Holt S."/>
            <person name="Cochrane G."/>
            <person name="Meng A."/>
            <person name="Brown T."/>
            <person name="Cohen L."/>
        </authorList>
    </citation>
    <scope>NUCLEOTIDE SEQUENCE</scope>
    <source>
        <strain evidence="3">GSBS06</strain>
    </source>
</reference>
<evidence type="ECO:0000256" key="1">
    <source>
        <dbReference type="SAM" id="Coils"/>
    </source>
</evidence>
<evidence type="ECO:0008006" key="4">
    <source>
        <dbReference type="Google" id="ProtNLM"/>
    </source>
</evidence>
<sequence>MIRFDTSKVEKKKKKKKPLVASGVFASTDEEAIKTKDTLNTKVEKNVENLEQQLKKAISHASAGDFESSRKYFRQALLLKSDQPKTLEMYAQIQMELGDYFGAIRSCDQALNIVNIETPNGSQNENAYIYLTLGRAQLNFGEIHLARESLLCAARSFRKKILEGEDSDSETRRELQSTEEEIRSVEELISRFQSQTSQDKDKTDETDSGCSYSYR</sequence>
<keyword evidence="1" id="KW-0175">Coiled coil</keyword>
<name>A0A7S3PE25_9STRA</name>
<feature type="region of interest" description="Disordered" evidence="2">
    <location>
        <begin position="190"/>
        <end position="215"/>
    </location>
</feature>
<accession>A0A7S3PE25</accession>
<dbReference type="InterPro" id="IPR011990">
    <property type="entry name" value="TPR-like_helical_dom_sf"/>
</dbReference>
<evidence type="ECO:0000256" key="2">
    <source>
        <dbReference type="SAM" id="MobiDB-lite"/>
    </source>
</evidence>
<dbReference type="AlphaFoldDB" id="A0A7S3PE25"/>
<dbReference type="PANTHER" id="PTHR15544">
    <property type="entry name" value="OSMOSIS RESPONSIVE FACTOR"/>
    <property type="match status" value="1"/>
</dbReference>
<organism evidence="3">
    <name type="scientific">Aplanochytrium stocchinoi</name>
    <dbReference type="NCBI Taxonomy" id="215587"/>
    <lineage>
        <taxon>Eukaryota</taxon>
        <taxon>Sar</taxon>
        <taxon>Stramenopiles</taxon>
        <taxon>Bigyra</taxon>
        <taxon>Labyrinthulomycetes</taxon>
        <taxon>Thraustochytrida</taxon>
        <taxon>Thraustochytriidae</taxon>
        <taxon>Aplanochytrium</taxon>
    </lineage>
</organism>